<feature type="transmembrane region" description="Helical" evidence="5">
    <location>
        <begin position="29"/>
        <end position="46"/>
    </location>
</feature>
<feature type="transmembrane region" description="Helical" evidence="5">
    <location>
        <begin position="190"/>
        <end position="205"/>
    </location>
</feature>
<protein>
    <submittedName>
        <fullName evidence="7">O-antigen polymerase</fullName>
    </submittedName>
</protein>
<feature type="transmembrane region" description="Helical" evidence="5">
    <location>
        <begin position="58"/>
        <end position="75"/>
    </location>
</feature>
<dbReference type="PANTHER" id="PTHR37422">
    <property type="entry name" value="TEICHURONIC ACID BIOSYNTHESIS PROTEIN TUAE"/>
    <property type="match status" value="1"/>
</dbReference>
<dbReference type="InterPro" id="IPR007016">
    <property type="entry name" value="O-antigen_ligase-rel_domated"/>
</dbReference>
<evidence type="ECO:0000256" key="5">
    <source>
        <dbReference type="SAM" id="Phobius"/>
    </source>
</evidence>
<evidence type="ECO:0000256" key="4">
    <source>
        <dbReference type="ARBA" id="ARBA00023136"/>
    </source>
</evidence>
<feature type="transmembrane region" description="Helical" evidence="5">
    <location>
        <begin position="7"/>
        <end position="23"/>
    </location>
</feature>
<sequence length="388" mass="44811">MSTLKINFTPALSLLLFFSLFFNTESNVIVFYLAFLINILYLFVCISSRLKLKIEPFVYFYFLFLCWAMLSVAWARNVDLAISMNIRLVILFFCIVFTINLQNNHSSLVKWGYYGLLAGVLVNVPLTFFDFFYISGRFSGTTINPNHISLFSGFVIFLSILNRRVLSSSILILAIVFCSYLILMTGSRKGLLLVMVSLSILLFNLDRKKTSFSYLGMLGLVGIGFLFFFVSQLEYLSTIHPTFIRFYELTQINVNDLSREGFGGDGSTRWRLIFIVEGFSIFLHNPIAGIGLDNFKTIFSEDLYSHNNYVELLSTLGIVGFCLNYIFYFSIFKQVLKSKTIFCVFIVFFFLLMDFAMVSYFERMYILPLILIYFSAKSYNEIENTTSY</sequence>
<dbReference type="InterPro" id="IPR051533">
    <property type="entry name" value="WaaL-like"/>
</dbReference>
<feature type="transmembrane region" description="Helical" evidence="5">
    <location>
        <begin position="154"/>
        <end position="183"/>
    </location>
</feature>
<accession>E6XG22</accession>
<keyword evidence="4 5" id="KW-0472">Membrane</keyword>
<evidence type="ECO:0000256" key="3">
    <source>
        <dbReference type="ARBA" id="ARBA00022989"/>
    </source>
</evidence>
<reference evidence="7 8" key="1">
    <citation type="submission" date="2011-01" db="EMBL/GenBank/DDBJ databases">
        <title>Complete sequence of Shewanella putrefaciens 200.</title>
        <authorList>
            <consortium name="US DOE Joint Genome Institute"/>
            <person name="Lucas S."/>
            <person name="Copeland A."/>
            <person name="Lapidus A."/>
            <person name="Cheng J.-F."/>
            <person name="Bruce D."/>
            <person name="Goodwin L."/>
            <person name="Pitluck S."/>
            <person name="Munk A.C."/>
            <person name="Detter J.C."/>
            <person name="Han C."/>
            <person name="Tapia R."/>
            <person name="Land M."/>
            <person name="Hauser L."/>
            <person name="Chang Y.-J."/>
            <person name="Jeffries C."/>
            <person name="Kyrpides N."/>
            <person name="Ivanova N."/>
            <person name="Mikhailova N."/>
            <person name="Kolker E."/>
            <person name="Lawrence C."/>
            <person name="McCue L.A."/>
            <person name="DiChristina T."/>
            <person name="Nealson K."/>
            <person name="Fredrickson J.K."/>
            <person name="Woyke T."/>
        </authorList>
    </citation>
    <scope>NUCLEOTIDE SEQUENCE [LARGE SCALE GENOMIC DNA]</scope>
    <source>
        <strain evidence="7 8">200</strain>
    </source>
</reference>
<dbReference type="EMBL" id="CP002457">
    <property type="protein sequence ID" value="ADV55100.1"/>
    <property type="molecule type" value="Genomic_DNA"/>
</dbReference>
<dbReference type="GO" id="GO:0016020">
    <property type="term" value="C:membrane"/>
    <property type="evidence" value="ECO:0007669"/>
    <property type="project" value="UniProtKB-SubCell"/>
</dbReference>
<evidence type="ECO:0000313" key="8">
    <source>
        <dbReference type="Proteomes" id="UP000008209"/>
    </source>
</evidence>
<proteinExistence type="predicted"/>
<gene>
    <name evidence="7" type="ordered locus">Sput200_2695</name>
</gene>
<keyword evidence="2 5" id="KW-0812">Transmembrane</keyword>
<dbReference type="KEGG" id="shp:Sput200_2695"/>
<evidence type="ECO:0000259" key="6">
    <source>
        <dbReference type="Pfam" id="PF04932"/>
    </source>
</evidence>
<comment type="subcellular location">
    <subcellularLocation>
        <location evidence="1">Membrane</location>
        <topology evidence="1">Multi-pass membrane protein</topology>
    </subcellularLocation>
</comment>
<feature type="transmembrane region" description="Helical" evidence="5">
    <location>
        <begin position="341"/>
        <end position="361"/>
    </location>
</feature>
<feature type="domain" description="O-antigen ligase-related" evidence="6">
    <location>
        <begin position="173"/>
        <end position="323"/>
    </location>
</feature>
<organism evidence="7 8">
    <name type="scientific">Shewanella putrefaciens (strain 200)</name>
    <dbReference type="NCBI Taxonomy" id="399804"/>
    <lineage>
        <taxon>Bacteria</taxon>
        <taxon>Pseudomonadati</taxon>
        <taxon>Pseudomonadota</taxon>
        <taxon>Gammaproteobacteria</taxon>
        <taxon>Alteromonadales</taxon>
        <taxon>Shewanellaceae</taxon>
        <taxon>Shewanella</taxon>
    </lineage>
</organism>
<keyword evidence="3 5" id="KW-1133">Transmembrane helix</keyword>
<dbReference type="AlphaFoldDB" id="E6XG22"/>
<dbReference type="Proteomes" id="UP000008209">
    <property type="component" value="Chromosome"/>
</dbReference>
<feature type="transmembrane region" description="Helical" evidence="5">
    <location>
        <begin position="113"/>
        <end position="134"/>
    </location>
</feature>
<dbReference type="PANTHER" id="PTHR37422:SF17">
    <property type="entry name" value="O-ANTIGEN LIGASE"/>
    <property type="match status" value="1"/>
</dbReference>
<dbReference type="PATRIC" id="fig|399804.5.peg.2784"/>
<feature type="transmembrane region" description="Helical" evidence="5">
    <location>
        <begin position="312"/>
        <end position="329"/>
    </location>
</feature>
<feature type="transmembrane region" description="Helical" evidence="5">
    <location>
        <begin position="81"/>
        <end position="101"/>
    </location>
</feature>
<dbReference type="Pfam" id="PF04932">
    <property type="entry name" value="Wzy_C"/>
    <property type="match status" value="1"/>
</dbReference>
<feature type="transmembrane region" description="Helical" evidence="5">
    <location>
        <begin position="211"/>
        <end position="230"/>
    </location>
</feature>
<dbReference type="OrthoDB" id="871774at2"/>
<evidence type="ECO:0000256" key="2">
    <source>
        <dbReference type="ARBA" id="ARBA00022692"/>
    </source>
</evidence>
<evidence type="ECO:0000313" key="7">
    <source>
        <dbReference type="EMBL" id="ADV55100.1"/>
    </source>
</evidence>
<evidence type="ECO:0000256" key="1">
    <source>
        <dbReference type="ARBA" id="ARBA00004141"/>
    </source>
</evidence>
<dbReference type="HOGENOM" id="CLU_054335_0_0_6"/>
<name>E6XG22_SHEP2</name>